<dbReference type="AlphaFoldDB" id="A0A1Q9DFN2"/>
<organism evidence="2 3">
    <name type="scientific">Symbiodinium microadriaticum</name>
    <name type="common">Dinoflagellate</name>
    <name type="synonym">Zooxanthella microadriatica</name>
    <dbReference type="NCBI Taxonomy" id="2951"/>
    <lineage>
        <taxon>Eukaryota</taxon>
        <taxon>Sar</taxon>
        <taxon>Alveolata</taxon>
        <taxon>Dinophyceae</taxon>
        <taxon>Suessiales</taxon>
        <taxon>Symbiodiniaceae</taxon>
        <taxon>Symbiodinium</taxon>
    </lineage>
</organism>
<gene>
    <name evidence="2" type="ORF">AK812_SmicGene24086</name>
</gene>
<evidence type="ECO:0000313" key="3">
    <source>
        <dbReference type="Proteomes" id="UP000186817"/>
    </source>
</evidence>
<feature type="region of interest" description="Disordered" evidence="1">
    <location>
        <begin position="70"/>
        <end position="118"/>
    </location>
</feature>
<evidence type="ECO:0000256" key="1">
    <source>
        <dbReference type="SAM" id="MobiDB-lite"/>
    </source>
</evidence>
<protein>
    <submittedName>
        <fullName evidence="2">Uncharacterized protein</fullName>
    </submittedName>
</protein>
<proteinExistence type="predicted"/>
<keyword evidence="3" id="KW-1185">Reference proteome</keyword>
<feature type="compositionally biased region" description="Basic and acidic residues" evidence="1">
    <location>
        <begin position="25"/>
        <end position="35"/>
    </location>
</feature>
<accession>A0A1Q9DFN2</accession>
<sequence>MLQHVEDDEPCLRDSLGYRPRPKARGAEEAFHESRLPQAESEEPLSLHGASSYVLAWSGEPAPARFEAACRQPVESPSRGVRLKTGGSRRSRRSLESRDHRRRSASPAALATAVVSGTVTERETATEIANGGIAARPEEPVCGMLATTAPD</sequence>
<feature type="region of interest" description="Disordered" evidence="1">
    <location>
        <begin position="1"/>
        <end position="47"/>
    </location>
</feature>
<evidence type="ECO:0000313" key="2">
    <source>
        <dbReference type="EMBL" id="OLP93973.1"/>
    </source>
</evidence>
<name>A0A1Q9DFN2_SYMMI</name>
<dbReference type="EMBL" id="LSRX01000563">
    <property type="protein sequence ID" value="OLP93973.1"/>
    <property type="molecule type" value="Genomic_DNA"/>
</dbReference>
<reference evidence="2 3" key="1">
    <citation type="submission" date="2016-02" db="EMBL/GenBank/DDBJ databases">
        <title>Genome analysis of coral dinoflagellate symbionts highlights evolutionary adaptations to a symbiotic lifestyle.</title>
        <authorList>
            <person name="Aranda M."/>
            <person name="Li Y."/>
            <person name="Liew Y.J."/>
            <person name="Baumgarten S."/>
            <person name="Simakov O."/>
            <person name="Wilson M."/>
            <person name="Piel J."/>
            <person name="Ashoor H."/>
            <person name="Bougouffa S."/>
            <person name="Bajic V.B."/>
            <person name="Ryu T."/>
            <person name="Ravasi T."/>
            <person name="Bayer T."/>
            <person name="Micklem G."/>
            <person name="Kim H."/>
            <person name="Bhak J."/>
            <person name="Lajeunesse T.C."/>
            <person name="Voolstra C.R."/>
        </authorList>
    </citation>
    <scope>NUCLEOTIDE SEQUENCE [LARGE SCALE GENOMIC DNA]</scope>
    <source>
        <strain evidence="2 3">CCMP2467</strain>
    </source>
</reference>
<comment type="caution">
    <text evidence="2">The sequence shown here is derived from an EMBL/GenBank/DDBJ whole genome shotgun (WGS) entry which is preliminary data.</text>
</comment>
<dbReference type="Proteomes" id="UP000186817">
    <property type="component" value="Unassembled WGS sequence"/>
</dbReference>